<dbReference type="PANTHER" id="PTHR23416">
    <property type="entry name" value="SIALIC ACID SYNTHASE-RELATED"/>
    <property type="match status" value="1"/>
</dbReference>
<dbReference type="STRING" id="1313296.SAMN05661091_5696"/>
<feature type="transmembrane region" description="Helical" evidence="4">
    <location>
        <begin position="20"/>
        <end position="40"/>
    </location>
</feature>
<dbReference type="InterPro" id="IPR011004">
    <property type="entry name" value="Trimer_LpxA-like_sf"/>
</dbReference>
<keyword evidence="4" id="KW-0812">Transmembrane</keyword>
<evidence type="ECO:0000256" key="1">
    <source>
        <dbReference type="ARBA" id="ARBA00007274"/>
    </source>
</evidence>
<dbReference type="AlphaFoldDB" id="A0A1X7HTP2"/>
<dbReference type="NCBIfam" id="NF007797">
    <property type="entry name" value="PRK10502.1"/>
    <property type="match status" value="1"/>
</dbReference>
<dbReference type="GO" id="GO:0005829">
    <property type="term" value="C:cytosol"/>
    <property type="evidence" value="ECO:0007669"/>
    <property type="project" value="TreeGrafter"/>
</dbReference>
<evidence type="ECO:0000256" key="2">
    <source>
        <dbReference type="ARBA" id="ARBA00022679"/>
    </source>
</evidence>
<comment type="similarity">
    <text evidence="1">Belongs to the transferase hexapeptide repeat family.</text>
</comment>
<keyword evidence="2 5" id="KW-0808">Transferase</keyword>
<keyword evidence="3" id="KW-0677">Repeat</keyword>
<organism evidence="5 6">
    <name type="scientific">Paenibacillus uliginis N3/975</name>
    <dbReference type="NCBI Taxonomy" id="1313296"/>
    <lineage>
        <taxon>Bacteria</taxon>
        <taxon>Bacillati</taxon>
        <taxon>Bacillota</taxon>
        <taxon>Bacilli</taxon>
        <taxon>Bacillales</taxon>
        <taxon>Paenibacillaceae</taxon>
        <taxon>Paenibacillus</taxon>
    </lineage>
</organism>
<keyword evidence="6" id="KW-1185">Reference proteome</keyword>
<gene>
    <name evidence="5" type="ORF">SAMN05661091_5696</name>
</gene>
<dbReference type="InterPro" id="IPR051159">
    <property type="entry name" value="Hexapeptide_acetyltransf"/>
</dbReference>
<dbReference type="PROSITE" id="PS00101">
    <property type="entry name" value="HEXAPEP_TRANSFERASES"/>
    <property type="match status" value="1"/>
</dbReference>
<sequence>MKNNRIRLDLYSQDGYSRGRSGWFVLLWWLVQGSLFRFSLHPMYRWRNFLLHLFGARIGKGVQVRSTAKFTYPWKVTIGDYSWIGDNAEFYSLDHIEVGEHCVVSQRSYLCTGTHNIHDPKFGLITKPIKISDGAWIASDVFVNPGITIGVMSIVAARSTVTRDVPSNEIHAGSPARFMKHRFEEMEEIQRLKEVVV</sequence>
<evidence type="ECO:0000313" key="5">
    <source>
        <dbReference type="EMBL" id="SMF92149.1"/>
    </source>
</evidence>
<dbReference type="EMBL" id="LT840184">
    <property type="protein sequence ID" value="SMF92149.1"/>
    <property type="molecule type" value="Genomic_DNA"/>
</dbReference>
<evidence type="ECO:0000256" key="3">
    <source>
        <dbReference type="ARBA" id="ARBA00022737"/>
    </source>
</evidence>
<dbReference type="Proteomes" id="UP000192940">
    <property type="component" value="Chromosome I"/>
</dbReference>
<keyword evidence="4" id="KW-1133">Transmembrane helix</keyword>
<dbReference type="PANTHER" id="PTHR23416:SF23">
    <property type="entry name" value="ACETYLTRANSFERASE C18B11.09C-RELATED"/>
    <property type="match status" value="1"/>
</dbReference>
<name>A0A1X7HTP2_9BACL</name>
<dbReference type="Gene3D" id="2.160.10.10">
    <property type="entry name" value="Hexapeptide repeat proteins"/>
    <property type="match status" value="1"/>
</dbReference>
<dbReference type="CDD" id="cd05825">
    <property type="entry name" value="LbH_wcaF_like"/>
    <property type="match status" value="1"/>
</dbReference>
<keyword evidence="4" id="KW-0472">Membrane</keyword>
<dbReference type="GO" id="GO:0008374">
    <property type="term" value="F:O-acyltransferase activity"/>
    <property type="evidence" value="ECO:0007669"/>
    <property type="project" value="TreeGrafter"/>
</dbReference>
<protein>
    <submittedName>
        <fullName evidence="5">Putative colanic acid biosynthesis acetyltransferase WcaF</fullName>
    </submittedName>
</protein>
<dbReference type="SUPFAM" id="SSF51161">
    <property type="entry name" value="Trimeric LpxA-like enzymes"/>
    <property type="match status" value="1"/>
</dbReference>
<accession>A0A1X7HTP2</accession>
<dbReference type="InterPro" id="IPR018357">
    <property type="entry name" value="Hexapep_transf_CS"/>
</dbReference>
<reference evidence="5 6" key="1">
    <citation type="submission" date="2017-04" db="EMBL/GenBank/DDBJ databases">
        <authorList>
            <person name="Afonso C.L."/>
            <person name="Miller P.J."/>
            <person name="Scott M.A."/>
            <person name="Spackman E."/>
            <person name="Goraichik I."/>
            <person name="Dimitrov K.M."/>
            <person name="Suarez D.L."/>
            <person name="Swayne D.E."/>
        </authorList>
    </citation>
    <scope>NUCLEOTIDE SEQUENCE [LARGE SCALE GENOMIC DNA]</scope>
    <source>
        <strain evidence="5 6">N3/975</strain>
    </source>
</reference>
<evidence type="ECO:0000313" key="6">
    <source>
        <dbReference type="Proteomes" id="UP000192940"/>
    </source>
</evidence>
<evidence type="ECO:0000256" key="4">
    <source>
        <dbReference type="SAM" id="Phobius"/>
    </source>
</evidence>
<proteinExistence type="inferred from homology"/>